<dbReference type="AlphaFoldDB" id="Q8C4H7"/>
<reference evidence="1" key="5">
    <citation type="journal article" date="2002" name="Nature">
        <title>Analysis of the mouse transcriptome based on functional annotation of 60,770 full-length cDNAs.</title>
        <authorList>
            <consortium name="The FANTOM Consortium and the RIKEN Genome Exploration Research Group Phase I and II Team"/>
        </authorList>
    </citation>
    <scope>NUCLEOTIDE SEQUENCE</scope>
    <source>
        <strain evidence="1">C57BL/6J</strain>
        <tissue evidence="1">Cerebellum</tissue>
    </source>
</reference>
<protein>
    <submittedName>
        <fullName evidence="1">Uncharacterized protein</fullName>
    </submittedName>
</protein>
<dbReference type="MGI" id="MGI:2442581">
    <property type="gene designation" value="C230013L11Rik"/>
</dbReference>
<accession>Q8C4H7</accession>
<sequence>MVLPLGLHPKGRFSPALSEGELGLSTLRDLGTVLPVDSLRERWSFCMDCTPRDNPSCTLWEDARGVGVGGQHYEGWSPDSPSCGTILPAVLAFPICPGERECL</sequence>
<evidence type="ECO:0000313" key="2">
    <source>
        <dbReference type="MGI" id="MGI:2442581"/>
    </source>
</evidence>
<reference evidence="1" key="8">
    <citation type="journal article" date="2005" name="Science">
        <title>Antisense Transcription in the Mammalian Transcriptome.</title>
        <authorList>
            <consortium name="RIKEN Genome Exploration Research Group and Genome Science Group (Genome Network Project Core Group) and the FANTOM Consortium"/>
        </authorList>
    </citation>
    <scope>NUCLEOTIDE SEQUENCE</scope>
    <source>
        <strain evidence="1">C57BL/6J</strain>
        <tissue evidence="1">Cerebellum</tissue>
    </source>
</reference>
<dbReference type="EMBL" id="AK082145">
    <property type="protein sequence ID" value="BAC38422.1"/>
    <property type="molecule type" value="mRNA"/>
</dbReference>
<gene>
    <name evidence="2" type="primary">C230013L11Rik</name>
</gene>
<reference evidence="1" key="2">
    <citation type="journal article" date="2000" name="Genome Res.">
        <title>Normalization and subtraction of cap-trapper-selected cDNAs to prepare full-length cDNA libraries for rapid discovery of new genes.</title>
        <authorList>
            <person name="Carninci P."/>
            <person name="Shibata Y."/>
            <person name="Hayatsu N."/>
            <person name="Sugahara Y."/>
            <person name="Shibata K."/>
            <person name="Itoh M."/>
            <person name="Konno H."/>
            <person name="Okazaki Y."/>
            <person name="Muramatsu M."/>
            <person name="Hayashizaki Y."/>
        </authorList>
    </citation>
    <scope>NUCLEOTIDE SEQUENCE</scope>
    <source>
        <strain evidence="1">C57BL/6J</strain>
        <tissue evidence="1">Cerebellum</tissue>
    </source>
</reference>
<proteinExistence type="evidence at transcript level"/>
<reference evidence="1" key="7">
    <citation type="journal article" date="2005" name="Science">
        <title>The Transcriptional Landscape of the Mammalian Genome.</title>
        <authorList>
            <consortium name="The FANTOM Consortium"/>
            <consortium name="Riken Genome Exploration Research Group and Genome Science Group (Genome Network Project Core Group)"/>
        </authorList>
    </citation>
    <scope>NUCLEOTIDE SEQUENCE</scope>
    <source>
        <strain evidence="1">C57BL/6J</strain>
        <tissue evidence="1">Cerebellum</tissue>
    </source>
</reference>
<reference evidence="1" key="4">
    <citation type="journal article" date="2001" name="Nature">
        <title>Functional annotation of a full-length mouse cDNA collection.</title>
        <authorList>
            <consortium name="The RIKEN Genome Exploration Research Group Phase II Team and the FANTOM Consortium"/>
        </authorList>
    </citation>
    <scope>NUCLEOTIDE SEQUENCE</scope>
    <source>
        <strain evidence="1">C57BL/6J</strain>
        <tissue evidence="1">Cerebellum</tissue>
    </source>
</reference>
<organism evidence="1">
    <name type="scientific">Mus musculus</name>
    <name type="common">Mouse</name>
    <dbReference type="NCBI Taxonomy" id="10090"/>
    <lineage>
        <taxon>Eukaryota</taxon>
        <taxon>Metazoa</taxon>
        <taxon>Chordata</taxon>
        <taxon>Craniata</taxon>
        <taxon>Vertebrata</taxon>
        <taxon>Euteleostomi</taxon>
        <taxon>Mammalia</taxon>
        <taxon>Eutheria</taxon>
        <taxon>Euarchontoglires</taxon>
        <taxon>Glires</taxon>
        <taxon>Rodentia</taxon>
        <taxon>Myomorpha</taxon>
        <taxon>Muroidea</taxon>
        <taxon>Muridae</taxon>
        <taxon>Murinae</taxon>
        <taxon>Mus</taxon>
        <taxon>Mus</taxon>
    </lineage>
</organism>
<reference evidence="1" key="3">
    <citation type="journal article" date="2000" name="Genome Res.">
        <title>RIKEN integrated sequence analysis (RISA) system--384-format sequencing pipeline with 384 multicapillary sequencer.</title>
        <authorList>
            <person name="Shibata K."/>
            <person name="Itoh M."/>
            <person name="Aizawa K."/>
            <person name="Nagaoka S."/>
            <person name="Sasaki N."/>
            <person name="Carninci P."/>
            <person name="Konno H."/>
            <person name="Akiyama J."/>
            <person name="Nishi K."/>
            <person name="Kitsunai T."/>
            <person name="Tashiro H."/>
            <person name="Itoh M."/>
            <person name="Sumi N."/>
            <person name="Ishii Y."/>
            <person name="Nakamura S."/>
            <person name="Hazama M."/>
            <person name="Nishine T."/>
            <person name="Harada A."/>
            <person name="Yamamoto R."/>
            <person name="Matsumoto H."/>
            <person name="Sakaguchi S."/>
            <person name="Ikegami T."/>
            <person name="Kashiwagi K."/>
            <person name="Fujiwake S."/>
            <person name="Inoue K."/>
            <person name="Togawa Y."/>
            <person name="Izawa M."/>
            <person name="Ohara E."/>
            <person name="Watahiki M."/>
            <person name="Yoneda Y."/>
            <person name="Ishikawa T."/>
            <person name="Ozawa K."/>
            <person name="Tanaka T."/>
            <person name="Matsuura S."/>
            <person name="Kawai J."/>
            <person name="Okazaki Y."/>
            <person name="Muramatsu M."/>
            <person name="Inoue Y."/>
            <person name="Kira A."/>
            <person name="Hayashizaki Y."/>
        </authorList>
    </citation>
    <scope>NUCLEOTIDE SEQUENCE</scope>
    <source>
        <strain evidence="1">C57BL/6J</strain>
        <tissue evidence="1">Cerebellum</tissue>
    </source>
</reference>
<reference evidence="1" key="6">
    <citation type="submission" date="2002-04" db="EMBL/GenBank/DDBJ databases">
        <authorList>
            <person name="Adachi J."/>
            <person name="Aizawa K."/>
            <person name="Akimura T."/>
            <person name="Arakawa T."/>
            <person name="Bono H."/>
            <person name="Carninci P."/>
            <person name="Fukuda S."/>
            <person name="Furuno M."/>
            <person name="Hanagaki T."/>
            <person name="Hara A."/>
            <person name="Hashizume W."/>
            <person name="Hayashida K."/>
            <person name="Hayatsu N."/>
            <person name="Hiramoto K."/>
            <person name="Hiraoka T."/>
            <person name="Hirozane T."/>
            <person name="Hori F."/>
            <person name="Imotani K."/>
            <person name="Ishii Y."/>
            <person name="Itoh M."/>
            <person name="Kagawa I."/>
            <person name="Kasukawa T."/>
            <person name="Katoh H."/>
            <person name="Kawai J."/>
            <person name="Kojima Y."/>
            <person name="Kondo S."/>
            <person name="Konno H."/>
            <person name="Kouda M."/>
            <person name="Koya S."/>
            <person name="Kurihara C."/>
            <person name="Matsuyama T."/>
            <person name="Miyazaki A."/>
            <person name="Murata M."/>
            <person name="Nakamura M."/>
            <person name="Nishi K."/>
            <person name="Nomura K."/>
            <person name="Numazaki R."/>
            <person name="Ohno M."/>
            <person name="Ohsato N."/>
            <person name="Okazaki Y."/>
            <person name="Saito R."/>
            <person name="Saitoh H."/>
            <person name="Sakai C."/>
            <person name="Sakai K."/>
            <person name="Sakazume N."/>
            <person name="Sano H."/>
            <person name="Sasaki D."/>
            <person name="Shibata K."/>
            <person name="Shinagawa A."/>
            <person name="Shiraki T."/>
            <person name="Sogabe Y."/>
            <person name="Tagami M."/>
            <person name="Tagawa A."/>
            <person name="Takahashi F."/>
            <person name="Takaku-Akahira S."/>
            <person name="Takeda Y."/>
            <person name="Tanaka T."/>
            <person name="Tomaru A."/>
            <person name="Toya T."/>
            <person name="Yasunishi A."/>
            <person name="Muramatsu M."/>
            <person name="Hayashizaki Y."/>
        </authorList>
    </citation>
    <scope>NUCLEOTIDE SEQUENCE</scope>
    <source>
        <strain evidence="1">C57BL/6J</strain>
        <tissue evidence="1">Cerebellum</tissue>
    </source>
</reference>
<name>Q8C4H7_MOUSE</name>
<evidence type="ECO:0000313" key="1">
    <source>
        <dbReference type="EMBL" id="BAC38422.1"/>
    </source>
</evidence>
<dbReference type="AGR" id="MGI:2442581"/>
<reference evidence="1" key="1">
    <citation type="journal article" date="1999" name="Methods Enzymol.">
        <title>High-efficiency full-length cDNA cloning.</title>
        <authorList>
            <person name="Carninci P."/>
            <person name="Hayashizaki Y."/>
        </authorList>
    </citation>
    <scope>NUCLEOTIDE SEQUENCE</scope>
    <source>
        <strain evidence="1">C57BL/6J</strain>
        <tissue evidence="1">Cerebellum</tissue>
    </source>
</reference>